<name>A0A166A8B1_9AGAM</name>
<proteinExistence type="predicted"/>
<evidence type="ECO:0000313" key="2">
    <source>
        <dbReference type="Proteomes" id="UP000076798"/>
    </source>
</evidence>
<reference evidence="1 2" key="1">
    <citation type="journal article" date="2016" name="Mol. Biol. Evol.">
        <title>Comparative Genomics of Early-Diverging Mushroom-Forming Fungi Provides Insights into the Origins of Lignocellulose Decay Capabilities.</title>
        <authorList>
            <person name="Nagy L.G."/>
            <person name="Riley R."/>
            <person name="Tritt A."/>
            <person name="Adam C."/>
            <person name="Daum C."/>
            <person name="Floudas D."/>
            <person name="Sun H."/>
            <person name="Yadav J.S."/>
            <person name="Pangilinan J."/>
            <person name="Larsson K.H."/>
            <person name="Matsuura K."/>
            <person name="Barry K."/>
            <person name="Labutti K."/>
            <person name="Kuo R."/>
            <person name="Ohm R.A."/>
            <person name="Bhattacharya S.S."/>
            <person name="Shirouzu T."/>
            <person name="Yoshinaga Y."/>
            <person name="Martin F.M."/>
            <person name="Grigoriev I.V."/>
            <person name="Hibbett D.S."/>
        </authorList>
    </citation>
    <scope>NUCLEOTIDE SEQUENCE [LARGE SCALE GENOMIC DNA]</scope>
    <source>
        <strain evidence="1 2">HHB10207 ss-3</strain>
    </source>
</reference>
<organism evidence="1 2">
    <name type="scientific">Sistotremastrum suecicum HHB10207 ss-3</name>
    <dbReference type="NCBI Taxonomy" id="1314776"/>
    <lineage>
        <taxon>Eukaryota</taxon>
        <taxon>Fungi</taxon>
        <taxon>Dikarya</taxon>
        <taxon>Basidiomycota</taxon>
        <taxon>Agaricomycotina</taxon>
        <taxon>Agaricomycetes</taxon>
        <taxon>Sistotremastrales</taxon>
        <taxon>Sistotremastraceae</taxon>
        <taxon>Sistotremastrum</taxon>
    </lineage>
</organism>
<dbReference type="EMBL" id="KV428154">
    <property type="protein sequence ID" value="KZT35067.1"/>
    <property type="molecule type" value="Genomic_DNA"/>
</dbReference>
<gene>
    <name evidence="1" type="ORF">SISSUDRAFT_1051953</name>
</gene>
<protein>
    <submittedName>
        <fullName evidence="1">Uncharacterized protein</fullName>
    </submittedName>
</protein>
<accession>A0A166A8B1</accession>
<dbReference type="AlphaFoldDB" id="A0A166A8B1"/>
<dbReference type="Proteomes" id="UP000076798">
    <property type="component" value="Unassembled WGS sequence"/>
</dbReference>
<evidence type="ECO:0000313" key="1">
    <source>
        <dbReference type="EMBL" id="KZT35067.1"/>
    </source>
</evidence>
<sequence>MSEATLNLVFKAGDNSHFSFLLDSTRVTFTNGWGHQETALRIPLATRRYVASDSISSSHRQVLASESYVALAYSYVSRM</sequence>
<keyword evidence="2" id="KW-1185">Reference proteome</keyword>